<dbReference type="KEGG" id="vab:WPS_16610"/>
<accession>A0AAN1XWQ9</accession>
<evidence type="ECO:0000313" key="3">
    <source>
        <dbReference type="Proteomes" id="UP001317532"/>
    </source>
</evidence>
<reference evidence="2 3" key="1">
    <citation type="journal article" date="2022" name="ISME Commun">
        <title>Vulcanimicrobium alpinus gen. nov. sp. nov., the first cultivated representative of the candidate phylum 'Eremiobacterota', is a metabolically versatile aerobic anoxygenic phototroph.</title>
        <authorList>
            <person name="Yabe S."/>
            <person name="Muto K."/>
            <person name="Abe K."/>
            <person name="Yokota A."/>
            <person name="Staudigel H."/>
            <person name="Tebo B.M."/>
        </authorList>
    </citation>
    <scope>NUCLEOTIDE SEQUENCE [LARGE SCALE GENOMIC DNA]</scope>
    <source>
        <strain evidence="2 3">WC8-2</strain>
    </source>
</reference>
<evidence type="ECO:0000256" key="1">
    <source>
        <dbReference type="SAM" id="SignalP"/>
    </source>
</evidence>
<feature type="chain" id="PRO_5042878423" description="Type II secretion system protein GspC N-terminal domain-containing protein" evidence="1">
    <location>
        <begin position="26"/>
        <end position="178"/>
    </location>
</feature>
<dbReference type="RefSeq" id="WP_317997347.1">
    <property type="nucleotide sequence ID" value="NZ_AP025523.1"/>
</dbReference>
<protein>
    <recommendedName>
        <fullName evidence="4">Type II secretion system protein GspC N-terminal domain-containing protein</fullName>
    </recommendedName>
</protein>
<proteinExistence type="predicted"/>
<evidence type="ECO:0000313" key="2">
    <source>
        <dbReference type="EMBL" id="BDE06385.1"/>
    </source>
</evidence>
<evidence type="ECO:0008006" key="4">
    <source>
        <dbReference type="Google" id="ProtNLM"/>
    </source>
</evidence>
<keyword evidence="3" id="KW-1185">Reference proteome</keyword>
<dbReference type="EMBL" id="AP025523">
    <property type="protein sequence ID" value="BDE06385.1"/>
    <property type="molecule type" value="Genomic_DNA"/>
</dbReference>
<keyword evidence="1" id="KW-0732">Signal</keyword>
<gene>
    <name evidence="2" type="ORF">WPS_16610</name>
</gene>
<sequence length="178" mass="17497">MFALGRTERVLLAALALASLAGAFATTPIVARSAAALQVPAAMPSAAVLAADDPLVTPHRDPFAGGIALTSPAPSPAAVSAAPPALPAIPAIPGFVRALPPNAGADGAPRPFAAPRLTAVVAGRHPFALIDDGGTSRLLTVGDAFGASTIVAIRDDGIALADGSRFGLDPAPTLHGEP</sequence>
<dbReference type="AlphaFoldDB" id="A0AAN1XWQ9"/>
<dbReference type="Proteomes" id="UP001317532">
    <property type="component" value="Chromosome"/>
</dbReference>
<feature type="signal peptide" evidence="1">
    <location>
        <begin position="1"/>
        <end position="25"/>
    </location>
</feature>
<name>A0AAN1XWQ9_UNVUL</name>
<organism evidence="2 3">
    <name type="scientific">Vulcanimicrobium alpinum</name>
    <dbReference type="NCBI Taxonomy" id="3016050"/>
    <lineage>
        <taxon>Bacteria</taxon>
        <taxon>Bacillati</taxon>
        <taxon>Vulcanimicrobiota</taxon>
        <taxon>Vulcanimicrobiia</taxon>
        <taxon>Vulcanimicrobiales</taxon>
        <taxon>Vulcanimicrobiaceae</taxon>
        <taxon>Vulcanimicrobium</taxon>
    </lineage>
</organism>